<dbReference type="EMBL" id="CP061799">
    <property type="protein sequence ID" value="QTA79184.1"/>
    <property type="molecule type" value="Genomic_DNA"/>
</dbReference>
<dbReference type="Gene3D" id="3.90.1150.10">
    <property type="entry name" value="Aspartate Aminotransferase, domain 1"/>
    <property type="match status" value="1"/>
</dbReference>
<evidence type="ECO:0000313" key="2">
    <source>
        <dbReference type="Proteomes" id="UP000663720"/>
    </source>
</evidence>
<dbReference type="InterPro" id="IPR015422">
    <property type="entry name" value="PyrdxlP-dep_Trfase_small"/>
</dbReference>
<dbReference type="AlphaFoldDB" id="A0A975GFH7"/>
<name>A0A975GFH7_9BACT</name>
<dbReference type="GO" id="GO:0016740">
    <property type="term" value="F:transferase activity"/>
    <property type="evidence" value="ECO:0007669"/>
    <property type="project" value="UniProtKB-KW"/>
</dbReference>
<organism evidence="1 2">
    <name type="scientific">Desulfonema limicola</name>
    <dbReference type="NCBI Taxonomy" id="45656"/>
    <lineage>
        <taxon>Bacteria</taxon>
        <taxon>Pseudomonadati</taxon>
        <taxon>Thermodesulfobacteriota</taxon>
        <taxon>Desulfobacteria</taxon>
        <taxon>Desulfobacterales</taxon>
        <taxon>Desulfococcaceae</taxon>
        <taxon>Desulfonema</taxon>
    </lineage>
</organism>
<evidence type="ECO:0000313" key="1">
    <source>
        <dbReference type="EMBL" id="QTA79184.1"/>
    </source>
</evidence>
<dbReference type="KEGG" id="dli:dnl_14380"/>
<dbReference type="Proteomes" id="UP000663720">
    <property type="component" value="Chromosome"/>
</dbReference>
<protein>
    <submittedName>
        <fullName evidence="1">Pyridoxal phosphate-dependent transferase domain-containing protein</fullName>
    </submittedName>
</protein>
<accession>A0A975GFH7</accession>
<dbReference type="RefSeq" id="WP_207690959.1">
    <property type="nucleotide sequence ID" value="NZ_CP061799.1"/>
</dbReference>
<sequence length="84" mass="9565">MTEAPADSEPSYFGFVITVREDAGFTRNELTAFLEKNKIETRNLFCGNNTVFSQKLIRIILYTLLIFTPLARASVQGWLCVLFI</sequence>
<reference evidence="1" key="1">
    <citation type="journal article" date="2021" name="Microb. Physiol.">
        <title>Proteogenomic Insights into the Physiology of Marine, Sulfate-Reducing, Filamentous Desulfonema limicola and Desulfonema magnum.</title>
        <authorList>
            <person name="Schnaars V."/>
            <person name="Wohlbrand L."/>
            <person name="Scheve S."/>
            <person name="Hinrichs C."/>
            <person name="Reinhardt R."/>
            <person name="Rabus R."/>
        </authorList>
    </citation>
    <scope>NUCLEOTIDE SEQUENCE</scope>
    <source>
        <strain evidence="1">5ac10</strain>
    </source>
</reference>
<keyword evidence="1" id="KW-0808">Transferase</keyword>
<gene>
    <name evidence="1" type="ORF">dnl_14380</name>
</gene>
<keyword evidence="2" id="KW-1185">Reference proteome</keyword>
<proteinExistence type="predicted"/>